<feature type="compositionally biased region" description="Low complexity" evidence="1">
    <location>
        <begin position="13"/>
        <end position="29"/>
    </location>
</feature>
<evidence type="ECO:0000313" key="3">
    <source>
        <dbReference type="Proteomes" id="UP001370758"/>
    </source>
</evidence>
<dbReference type="Proteomes" id="UP001370758">
    <property type="component" value="Unassembled WGS sequence"/>
</dbReference>
<evidence type="ECO:0000256" key="1">
    <source>
        <dbReference type="SAM" id="MobiDB-lite"/>
    </source>
</evidence>
<comment type="caution">
    <text evidence="2">The sequence shown here is derived from an EMBL/GenBank/DDBJ whole genome shotgun (WGS) entry which is preliminary data.</text>
</comment>
<dbReference type="EMBL" id="JAVHJL010000006">
    <property type="protein sequence ID" value="KAK6501826.1"/>
    <property type="molecule type" value="Genomic_DNA"/>
</dbReference>
<protein>
    <recommendedName>
        <fullName evidence="4">HNH nuclease domain-containing protein</fullName>
    </recommendedName>
</protein>
<organism evidence="2 3">
    <name type="scientific">Arthrobotrys musiformis</name>
    <dbReference type="NCBI Taxonomy" id="47236"/>
    <lineage>
        <taxon>Eukaryota</taxon>
        <taxon>Fungi</taxon>
        <taxon>Dikarya</taxon>
        <taxon>Ascomycota</taxon>
        <taxon>Pezizomycotina</taxon>
        <taxon>Orbiliomycetes</taxon>
        <taxon>Orbiliales</taxon>
        <taxon>Orbiliaceae</taxon>
        <taxon>Arthrobotrys</taxon>
    </lineage>
</organism>
<keyword evidence="3" id="KW-1185">Reference proteome</keyword>
<gene>
    <name evidence="2" type="ORF">TWF481_009649</name>
</gene>
<proteinExistence type="predicted"/>
<evidence type="ECO:0000313" key="2">
    <source>
        <dbReference type="EMBL" id="KAK6501826.1"/>
    </source>
</evidence>
<name>A0AAV9WA44_9PEZI</name>
<evidence type="ECO:0008006" key="4">
    <source>
        <dbReference type="Google" id="ProtNLM"/>
    </source>
</evidence>
<accession>A0AAV9WA44</accession>
<feature type="region of interest" description="Disordered" evidence="1">
    <location>
        <begin position="1"/>
        <end position="47"/>
    </location>
</feature>
<sequence>MSSTPRIVISRLTSDASTTTDTPTNSPSTGNGDSDGQASTISSPTLAPLPLSPSKVPPLSLSPPLNDINLEDLNDIDTFKSSLTKAYSAASPTNNTDLWCPFFKQYLPPTLISHFRIITPNKYYSGAISYLFGGSVTDDADIHFNSLQNGMIMAKSIADLVVSGDFAIIPNQPDGENTLTHPIFGSKPENIPSPTPQNTEEATGTPLKLVLMKPHHSTQKVPHLNLPYSSVHNTPLVFKSSFRPDLRYCYFRYITTILIWLNLKEAMYFKNAWRPAQKWLRESLIVEMAGPERLSNPEVYAEIISGDGLFDDGGEDANVVVKMDNGWETTRAGQMAAQLEWGLLTAPDYKSSPHGHELRV</sequence>
<reference evidence="2 3" key="1">
    <citation type="submission" date="2023-08" db="EMBL/GenBank/DDBJ databases">
        <authorList>
            <person name="Palmer J.M."/>
        </authorList>
    </citation>
    <scope>NUCLEOTIDE SEQUENCE [LARGE SCALE GENOMIC DNA]</scope>
    <source>
        <strain evidence="2 3">TWF481</strain>
    </source>
</reference>
<dbReference type="AlphaFoldDB" id="A0AAV9WA44"/>
<feature type="compositionally biased region" description="Polar residues" evidence="1">
    <location>
        <begin position="30"/>
        <end position="41"/>
    </location>
</feature>